<evidence type="ECO:0000256" key="1">
    <source>
        <dbReference type="SAM" id="MobiDB-lite"/>
    </source>
</evidence>
<feature type="compositionally biased region" description="Basic and acidic residues" evidence="1">
    <location>
        <begin position="296"/>
        <end position="319"/>
    </location>
</feature>
<accession>A0A6L2JMU3</accession>
<feature type="compositionally biased region" description="Acidic residues" evidence="1">
    <location>
        <begin position="89"/>
        <end position="115"/>
    </location>
</feature>
<evidence type="ECO:0000313" key="2">
    <source>
        <dbReference type="EMBL" id="GEU37195.1"/>
    </source>
</evidence>
<gene>
    <name evidence="2" type="ORF">Tci_009173</name>
</gene>
<organism evidence="2">
    <name type="scientific">Tanacetum cinerariifolium</name>
    <name type="common">Dalmatian daisy</name>
    <name type="synonym">Chrysanthemum cinerariifolium</name>
    <dbReference type="NCBI Taxonomy" id="118510"/>
    <lineage>
        <taxon>Eukaryota</taxon>
        <taxon>Viridiplantae</taxon>
        <taxon>Streptophyta</taxon>
        <taxon>Embryophyta</taxon>
        <taxon>Tracheophyta</taxon>
        <taxon>Spermatophyta</taxon>
        <taxon>Magnoliopsida</taxon>
        <taxon>eudicotyledons</taxon>
        <taxon>Gunneridae</taxon>
        <taxon>Pentapetalae</taxon>
        <taxon>asterids</taxon>
        <taxon>campanulids</taxon>
        <taxon>Asterales</taxon>
        <taxon>Asteraceae</taxon>
        <taxon>Asteroideae</taxon>
        <taxon>Anthemideae</taxon>
        <taxon>Anthemidinae</taxon>
        <taxon>Tanacetum</taxon>
    </lineage>
</organism>
<dbReference type="AlphaFoldDB" id="A0A6L2JMU3"/>
<sequence length="326" mass="36838">MSSDDPILTTMRFIPQHEVVQKYGAILPDTLTNQAMKESEAYKTYYDLATRKAAPKPKYVRRSTREKTEQASKASLGKRLKAIAKKSSDEDDDEEVSISNDNDDDADDQDDDDQEDKGQDDVNEQTKSNNDGDDFVHPKFSTHDEEERLDEINEEEEVNELYKDVNVNLEGRYIEMVDTPQNNLKGTQVTEDTHVILTTVTPEAQQQSSSVSSGFISNMLNPNLDIVIDAYETDKVILDTYGDTVMIKRHRQDKDDDEEPSARSNWGSKRRRARKEPESTSKPKEKTSKSTGKSTEGSKSHQKSTDKSAQAEEPIHTAEDLEEPAP</sequence>
<dbReference type="EMBL" id="BKCJ010000898">
    <property type="protein sequence ID" value="GEU37195.1"/>
    <property type="molecule type" value="Genomic_DNA"/>
</dbReference>
<comment type="caution">
    <text evidence="2">The sequence shown here is derived from an EMBL/GenBank/DDBJ whole genome shotgun (WGS) entry which is preliminary data.</text>
</comment>
<name>A0A6L2JMU3_TANCI</name>
<reference evidence="2" key="1">
    <citation type="journal article" date="2019" name="Sci. Rep.">
        <title>Draft genome of Tanacetum cinerariifolium, the natural source of mosquito coil.</title>
        <authorList>
            <person name="Yamashiro T."/>
            <person name="Shiraishi A."/>
            <person name="Satake H."/>
            <person name="Nakayama K."/>
        </authorList>
    </citation>
    <scope>NUCLEOTIDE SEQUENCE</scope>
</reference>
<protein>
    <submittedName>
        <fullName evidence="2">Uncharacterized protein</fullName>
    </submittedName>
</protein>
<feature type="region of interest" description="Disordered" evidence="1">
    <location>
        <begin position="53"/>
        <end position="151"/>
    </location>
</feature>
<feature type="region of interest" description="Disordered" evidence="1">
    <location>
        <begin position="251"/>
        <end position="326"/>
    </location>
</feature>
<feature type="compositionally biased region" description="Basic and acidic residues" evidence="1">
    <location>
        <begin position="275"/>
        <end position="288"/>
    </location>
</feature>
<proteinExistence type="predicted"/>
<feature type="compositionally biased region" description="Basic residues" evidence="1">
    <location>
        <begin position="53"/>
        <end position="62"/>
    </location>
</feature>
<feature type="compositionally biased region" description="Basic and acidic residues" evidence="1">
    <location>
        <begin position="134"/>
        <end position="146"/>
    </location>
</feature>